<dbReference type="STRING" id="1110502.TMO_2679"/>
<dbReference type="AlphaFoldDB" id="I3TP29"/>
<protein>
    <submittedName>
        <fullName evidence="6">Radical SAM domain protein</fullName>
    </submittedName>
</protein>
<keyword evidence="2" id="KW-0408">Iron</keyword>
<dbReference type="InterPro" id="IPR007197">
    <property type="entry name" value="rSAM"/>
</dbReference>
<dbReference type="GO" id="GO:0051536">
    <property type="term" value="F:iron-sulfur cluster binding"/>
    <property type="evidence" value="ECO:0007669"/>
    <property type="project" value="UniProtKB-KW"/>
</dbReference>
<keyword evidence="1" id="KW-0479">Metal-binding</keyword>
<keyword evidence="7" id="KW-1185">Reference proteome</keyword>
<dbReference type="NCBIfam" id="NF033668">
    <property type="entry name" value="rSAM_PA0069"/>
    <property type="match status" value="1"/>
</dbReference>
<dbReference type="RefSeq" id="WP_014746194.1">
    <property type="nucleotide sequence ID" value="NC_017956.1"/>
</dbReference>
<dbReference type="EMBL" id="CP003236">
    <property type="protein sequence ID" value="AFK54517.1"/>
    <property type="molecule type" value="Genomic_DNA"/>
</dbReference>
<dbReference type="SUPFAM" id="SSF102114">
    <property type="entry name" value="Radical SAM enzymes"/>
    <property type="match status" value="1"/>
</dbReference>
<dbReference type="GO" id="GO:0046872">
    <property type="term" value="F:metal ion binding"/>
    <property type="evidence" value="ECO:0007669"/>
    <property type="project" value="UniProtKB-KW"/>
</dbReference>
<dbReference type="SFLD" id="SFLDS00029">
    <property type="entry name" value="Radical_SAM"/>
    <property type="match status" value="1"/>
</dbReference>
<dbReference type="InterPro" id="IPR006638">
    <property type="entry name" value="Elp3/MiaA/NifB-like_rSAM"/>
</dbReference>
<feature type="compositionally biased region" description="Basic and acidic residues" evidence="4">
    <location>
        <begin position="41"/>
        <end position="62"/>
    </location>
</feature>
<organism evidence="6 7">
    <name type="scientific">Tistrella mobilis (strain KA081020-065)</name>
    <dbReference type="NCBI Taxonomy" id="1110502"/>
    <lineage>
        <taxon>Bacteria</taxon>
        <taxon>Pseudomonadati</taxon>
        <taxon>Pseudomonadota</taxon>
        <taxon>Alphaproteobacteria</taxon>
        <taxon>Geminicoccales</taxon>
        <taxon>Geminicoccaceae</taxon>
        <taxon>Tistrella</taxon>
    </lineage>
</organism>
<name>I3TP29_TISMK</name>
<dbReference type="PANTHER" id="PTHR43432:SF3">
    <property type="entry name" value="SLR0285 PROTEIN"/>
    <property type="match status" value="1"/>
</dbReference>
<dbReference type="PANTHER" id="PTHR43432">
    <property type="entry name" value="SLR0285 PROTEIN"/>
    <property type="match status" value="1"/>
</dbReference>
<dbReference type="SMART" id="SM00729">
    <property type="entry name" value="Elp3"/>
    <property type="match status" value="1"/>
</dbReference>
<feature type="region of interest" description="Disordered" evidence="4">
    <location>
        <begin position="1"/>
        <end position="83"/>
    </location>
</feature>
<evidence type="ECO:0000313" key="7">
    <source>
        <dbReference type="Proteomes" id="UP000005258"/>
    </source>
</evidence>
<keyword evidence="3" id="KW-0411">Iron-sulfur</keyword>
<evidence type="ECO:0000259" key="5">
    <source>
        <dbReference type="PROSITE" id="PS51918"/>
    </source>
</evidence>
<evidence type="ECO:0000256" key="1">
    <source>
        <dbReference type="ARBA" id="ARBA00022723"/>
    </source>
</evidence>
<dbReference type="InterPro" id="IPR040086">
    <property type="entry name" value="MJ0683-like"/>
</dbReference>
<dbReference type="eggNOG" id="COG1533">
    <property type="taxonomic scope" value="Bacteria"/>
</dbReference>
<dbReference type="PATRIC" id="fig|1110502.3.peg.2746"/>
<dbReference type="KEGG" id="tmo:TMO_2679"/>
<evidence type="ECO:0000256" key="2">
    <source>
        <dbReference type="ARBA" id="ARBA00023004"/>
    </source>
</evidence>
<accession>I3TP29</accession>
<proteinExistence type="predicted"/>
<dbReference type="HOGENOM" id="CLU_015525_0_0_5"/>
<evidence type="ECO:0000256" key="3">
    <source>
        <dbReference type="ARBA" id="ARBA00023014"/>
    </source>
</evidence>
<dbReference type="Gene3D" id="3.80.30.30">
    <property type="match status" value="1"/>
</dbReference>
<gene>
    <name evidence="6" type="ordered locus">TMO_2679</name>
</gene>
<sequence>MDPFKPLTRRPGQRQAEADRAAAAARLGLDPHRGRGAVSNRDGRFERFSHQAADDGWGRPEAEDASDAEATSKAPAGARRRTELRGVVARTALARNDSPDIPFDASINPYRGCEHGCIYCYARPSHAYLGLSPGLDFETVIEVKRGLAEALIRDLSKPGYVPSTITIGGNTDPYQPAEKTEGLTRAAIEVLTRHRHPFAIITKSALVLRDLDLIAPAAAAGLAQVAVSVTTLDAGLARAMEPRAATPGRRIDAIRGLAAAGVPVTVMAAPLVPGLTDHELEGILAAAAEAGAVRAGWIMLRLPREIAGLFEEWLRLERPARAERVLAAVRATRGGALYDSGFGRRMTGTGIEAKLIADRFRLACRKLGLNQRSYKLTTALFTPPARPTKAERAGQMDLFGRG</sequence>
<dbReference type="Pfam" id="PF04055">
    <property type="entry name" value="Radical_SAM"/>
    <property type="match status" value="1"/>
</dbReference>
<dbReference type="CDD" id="cd01335">
    <property type="entry name" value="Radical_SAM"/>
    <property type="match status" value="1"/>
</dbReference>
<dbReference type="PROSITE" id="PS51918">
    <property type="entry name" value="RADICAL_SAM"/>
    <property type="match status" value="1"/>
</dbReference>
<dbReference type="Proteomes" id="UP000005258">
    <property type="component" value="Chromosome"/>
</dbReference>
<dbReference type="GO" id="GO:0003824">
    <property type="term" value="F:catalytic activity"/>
    <property type="evidence" value="ECO:0007669"/>
    <property type="project" value="InterPro"/>
</dbReference>
<feature type="domain" description="Radical SAM core" evidence="5">
    <location>
        <begin position="99"/>
        <end position="336"/>
    </location>
</feature>
<dbReference type="SFLD" id="SFLDG01084">
    <property type="entry name" value="Uncharacterised_Radical_SAM_Su"/>
    <property type="match status" value="1"/>
</dbReference>
<reference evidence="6 7" key="1">
    <citation type="journal article" date="2012" name="J. Am. Chem. Soc.">
        <title>Bacterial biosynthesis and maturation of the didemnin anti-cancer agents.</title>
        <authorList>
            <person name="Xu Y."/>
            <person name="Kersten R.D."/>
            <person name="Nam S.J."/>
            <person name="Lu L."/>
            <person name="Al-Suwailem A.M."/>
            <person name="Zheng H."/>
            <person name="Fenical W."/>
            <person name="Dorrestein P.C."/>
            <person name="Moore B.S."/>
            <person name="Qian P.Y."/>
        </authorList>
    </citation>
    <scope>NUCLEOTIDE SEQUENCE [LARGE SCALE GENOMIC DNA]</scope>
    <source>
        <strain evidence="6 7">KA081020-065</strain>
    </source>
</reference>
<dbReference type="InterPro" id="IPR058240">
    <property type="entry name" value="rSAM_sf"/>
</dbReference>
<evidence type="ECO:0000313" key="6">
    <source>
        <dbReference type="EMBL" id="AFK54517.1"/>
    </source>
</evidence>
<evidence type="ECO:0000256" key="4">
    <source>
        <dbReference type="SAM" id="MobiDB-lite"/>
    </source>
</evidence>